<gene>
    <name evidence="1" type="ORF">SADUNF_Sadunf06G0103800</name>
</gene>
<organism evidence="1 2">
    <name type="scientific">Salix dunnii</name>
    <dbReference type="NCBI Taxonomy" id="1413687"/>
    <lineage>
        <taxon>Eukaryota</taxon>
        <taxon>Viridiplantae</taxon>
        <taxon>Streptophyta</taxon>
        <taxon>Embryophyta</taxon>
        <taxon>Tracheophyta</taxon>
        <taxon>Spermatophyta</taxon>
        <taxon>Magnoliopsida</taxon>
        <taxon>eudicotyledons</taxon>
        <taxon>Gunneridae</taxon>
        <taxon>Pentapetalae</taxon>
        <taxon>rosids</taxon>
        <taxon>fabids</taxon>
        <taxon>Malpighiales</taxon>
        <taxon>Salicaceae</taxon>
        <taxon>Saliceae</taxon>
        <taxon>Salix</taxon>
    </lineage>
</organism>
<comment type="caution">
    <text evidence="1">The sequence shown here is derived from an EMBL/GenBank/DDBJ whole genome shotgun (WGS) entry which is preliminary data.</text>
</comment>
<keyword evidence="2" id="KW-1185">Reference proteome</keyword>
<dbReference type="EMBL" id="JADGMS010000006">
    <property type="protein sequence ID" value="KAF9680270.1"/>
    <property type="molecule type" value="Genomic_DNA"/>
</dbReference>
<dbReference type="Proteomes" id="UP000657918">
    <property type="component" value="Unassembled WGS sequence"/>
</dbReference>
<accession>A0A835MWV4</accession>
<evidence type="ECO:0000313" key="2">
    <source>
        <dbReference type="Proteomes" id="UP000657918"/>
    </source>
</evidence>
<reference evidence="1 2" key="1">
    <citation type="submission" date="2020-10" db="EMBL/GenBank/DDBJ databases">
        <title>Plant Genome Project.</title>
        <authorList>
            <person name="Zhang R.-G."/>
        </authorList>
    </citation>
    <scope>NUCLEOTIDE SEQUENCE [LARGE SCALE GENOMIC DNA]</scope>
    <source>
        <strain evidence="1">FAFU-HL-1</strain>
        <tissue evidence="1">Leaf</tissue>
    </source>
</reference>
<sequence>MERGRAEELRQKKVIHLSVNIFTNFVFYPNHIYLSIKVEWPNFKIYHLFLQLGNCLPSPSPCPGHLSDPN</sequence>
<protein>
    <submittedName>
        <fullName evidence="1">Uncharacterized protein</fullName>
    </submittedName>
</protein>
<name>A0A835MWV4_9ROSI</name>
<evidence type="ECO:0000313" key="1">
    <source>
        <dbReference type="EMBL" id="KAF9680270.1"/>
    </source>
</evidence>
<proteinExistence type="predicted"/>
<dbReference type="AlphaFoldDB" id="A0A835MWV4"/>